<evidence type="ECO:0000259" key="7">
    <source>
        <dbReference type="PROSITE" id="PS50905"/>
    </source>
</evidence>
<evidence type="ECO:0000256" key="2">
    <source>
        <dbReference type="ARBA" id="ARBA00025111"/>
    </source>
</evidence>
<dbReference type="GO" id="GO:0006879">
    <property type="term" value="P:intracellular iron ion homeostasis"/>
    <property type="evidence" value="ECO:0007669"/>
    <property type="project" value="UniProtKB-KW"/>
</dbReference>
<gene>
    <name evidence="8" type="ORF">H920_18152</name>
</gene>
<keyword evidence="1" id="KW-0560">Oxidoreductase</keyword>
<comment type="function">
    <text evidence="5">Stores iron in a soluble, non-toxic, readily available form. Important for iron homeostasis. Iron is taken up in the ferrous form and deposited as ferric hydroxides after oxidation.</text>
</comment>
<accession>A0A091CQP4</accession>
<dbReference type="InterPro" id="IPR009078">
    <property type="entry name" value="Ferritin-like_SF"/>
</dbReference>
<dbReference type="PROSITE" id="PS50905">
    <property type="entry name" value="FERRITIN_LIKE"/>
    <property type="match status" value="1"/>
</dbReference>
<dbReference type="Proteomes" id="UP000028990">
    <property type="component" value="Unassembled WGS sequence"/>
</dbReference>
<dbReference type="PANTHER" id="PTHR11431:SF54">
    <property type="entry name" value="FERRITIN"/>
    <property type="match status" value="1"/>
</dbReference>
<feature type="binding site" evidence="4">
    <location>
        <position position="134"/>
    </location>
    <ligand>
        <name>Fe cation</name>
        <dbReference type="ChEBI" id="CHEBI:24875"/>
        <label>1</label>
    </ligand>
</feature>
<feature type="compositionally biased region" description="Basic and acidic residues" evidence="6">
    <location>
        <begin position="175"/>
        <end position="194"/>
    </location>
</feature>
<keyword evidence="5" id="KW-0409">Iron storage</keyword>
<feature type="binding site" evidence="4">
    <location>
        <position position="62"/>
    </location>
    <ligand>
        <name>Fe cation</name>
        <dbReference type="ChEBI" id="CHEBI:24875"/>
        <label>1</label>
    </ligand>
</feature>
<dbReference type="GO" id="GO:0008198">
    <property type="term" value="F:ferrous iron binding"/>
    <property type="evidence" value="ECO:0007669"/>
    <property type="project" value="TreeGrafter"/>
</dbReference>
<dbReference type="SUPFAM" id="SSF47240">
    <property type="entry name" value="Ferritin-like"/>
    <property type="match status" value="1"/>
</dbReference>
<dbReference type="PANTHER" id="PTHR11431">
    <property type="entry name" value="FERRITIN"/>
    <property type="match status" value="1"/>
</dbReference>
<name>A0A091CQP4_FUKDA</name>
<evidence type="ECO:0000313" key="9">
    <source>
        <dbReference type="Proteomes" id="UP000028990"/>
    </source>
</evidence>
<organism evidence="8 9">
    <name type="scientific">Fukomys damarensis</name>
    <name type="common">Damaraland mole rat</name>
    <name type="synonym">Cryptomys damarensis</name>
    <dbReference type="NCBI Taxonomy" id="885580"/>
    <lineage>
        <taxon>Eukaryota</taxon>
        <taxon>Metazoa</taxon>
        <taxon>Chordata</taxon>
        <taxon>Craniata</taxon>
        <taxon>Vertebrata</taxon>
        <taxon>Euteleostomi</taxon>
        <taxon>Mammalia</taxon>
        <taxon>Eutheria</taxon>
        <taxon>Euarchontoglires</taxon>
        <taxon>Glires</taxon>
        <taxon>Rodentia</taxon>
        <taxon>Hystricomorpha</taxon>
        <taxon>Bathyergidae</taxon>
        <taxon>Fukomys</taxon>
    </lineage>
</organism>
<dbReference type="GO" id="GO:0004322">
    <property type="term" value="F:ferroxidase activity"/>
    <property type="evidence" value="ECO:0007669"/>
    <property type="project" value="UniProtKB-EC"/>
</dbReference>
<dbReference type="InterPro" id="IPR009040">
    <property type="entry name" value="Ferritin-like_diiron"/>
</dbReference>
<evidence type="ECO:0000256" key="6">
    <source>
        <dbReference type="SAM" id="MobiDB-lite"/>
    </source>
</evidence>
<dbReference type="InterPro" id="IPR001519">
    <property type="entry name" value="Ferritin"/>
</dbReference>
<evidence type="ECO:0000256" key="3">
    <source>
        <dbReference type="ARBA" id="ARBA00047990"/>
    </source>
</evidence>
<feature type="binding site" evidence="4">
    <location>
        <position position="104"/>
    </location>
    <ligand>
        <name>Fe cation</name>
        <dbReference type="ChEBI" id="CHEBI:24875"/>
        <label>1</label>
    </ligand>
</feature>
<dbReference type="OMA" id="DIDNWGT"/>
<keyword evidence="4 5" id="KW-0479">Metal-binding</keyword>
<proteinExistence type="inferred from homology"/>
<dbReference type="AlphaFoldDB" id="A0A091CQP4"/>
<comment type="similarity">
    <text evidence="5">Belongs to the ferritin family.</text>
</comment>
<dbReference type="EMBL" id="KN124730">
    <property type="protein sequence ID" value="KFO20472.1"/>
    <property type="molecule type" value="Genomic_DNA"/>
</dbReference>
<sequence>MEYDEDLGPISEECTTTIKHVISYQLSIGDVYSPMACSYAEEKEMPNFAIFFEDQAEVRRYHVKWFLKYLRNCKIIICLPVFQVPYLDKLENDEQVLQSSLKAEIDLTKILEDLQTAASQAIEIKFVQRYLIKQKRNSTYLECEITYQKQLEELREQHMREQQEQQIEEEQGPEQEVKETKEHGLEQERKERKERGQRRR</sequence>
<evidence type="ECO:0000256" key="1">
    <source>
        <dbReference type="ARBA" id="ARBA00023002"/>
    </source>
</evidence>
<dbReference type="Gene3D" id="1.20.1260.10">
    <property type="match status" value="1"/>
</dbReference>
<evidence type="ECO:0000256" key="5">
    <source>
        <dbReference type="RuleBase" id="RU361145"/>
    </source>
</evidence>
<dbReference type="GO" id="GO:0006826">
    <property type="term" value="P:iron ion transport"/>
    <property type="evidence" value="ECO:0007669"/>
    <property type="project" value="InterPro"/>
</dbReference>
<protein>
    <recommendedName>
        <fullName evidence="5">Ferritin</fullName>
    </recommendedName>
</protein>
<reference evidence="8 9" key="1">
    <citation type="submission" date="2013-11" db="EMBL/GenBank/DDBJ databases">
        <title>The Damaraland mole rat (Fukomys damarensis) genome and evolution of African mole rats.</title>
        <authorList>
            <person name="Gladyshev V.N."/>
            <person name="Fang X."/>
        </authorList>
    </citation>
    <scope>NUCLEOTIDE SEQUENCE [LARGE SCALE GENOMIC DNA]</scope>
    <source>
        <tissue evidence="8">Liver</tissue>
    </source>
</reference>
<dbReference type="GO" id="GO:0005737">
    <property type="term" value="C:cytoplasm"/>
    <property type="evidence" value="ECO:0007669"/>
    <property type="project" value="TreeGrafter"/>
</dbReference>
<dbReference type="GO" id="GO:0008199">
    <property type="term" value="F:ferric iron binding"/>
    <property type="evidence" value="ECO:0007669"/>
    <property type="project" value="InterPro"/>
</dbReference>
<feature type="domain" description="Ferritin-like diiron" evidence="7">
    <location>
        <begin position="8"/>
        <end position="162"/>
    </location>
</feature>
<keyword evidence="4 5" id="KW-0408">Iron</keyword>
<comment type="function">
    <text evidence="2">Stores iron in a soluble, non-toxic, readily available form. Important for iron homeostasis. Has ferroxidase activity. Iron is taken up in the ferrous form and deposited as ferric hydroxides after oxidation.</text>
</comment>
<dbReference type="STRING" id="885580.ENSFDAP00000012687"/>
<keyword evidence="9" id="KW-1185">Reference proteome</keyword>
<comment type="catalytic activity">
    <reaction evidence="3">
        <text>4 Fe(2+) + O2 + 4 H(+) = 4 Fe(3+) + 2 H2O</text>
        <dbReference type="Rhea" id="RHEA:11148"/>
        <dbReference type="ChEBI" id="CHEBI:15377"/>
        <dbReference type="ChEBI" id="CHEBI:15378"/>
        <dbReference type="ChEBI" id="CHEBI:15379"/>
        <dbReference type="ChEBI" id="CHEBI:29033"/>
        <dbReference type="ChEBI" id="CHEBI:29034"/>
        <dbReference type="EC" id="1.16.3.1"/>
    </reaction>
</comment>
<evidence type="ECO:0000256" key="4">
    <source>
        <dbReference type="PIRSR" id="PIRSR601519-1"/>
    </source>
</evidence>
<feature type="region of interest" description="Disordered" evidence="6">
    <location>
        <begin position="157"/>
        <end position="200"/>
    </location>
</feature>
<dbReference type="InterPro" id="IPR012347">
    <property type="entry name" value="Ferritin-like"/>
</dbReference>
<evidence type="ECO:0000313" key="8">
    <source>
        <dbReference type="EMBL" id="KFO20472.1"/>
    </source>
</evidence>